<feature type="transmembrane region" description="Helical" evidence="1">
    <location>
        <begin position="242"/>
        <end position="266"/>
    </location>
</feature>
<dbReference type="Proteomes" id="UP000588158">
    <property type="component" value="Unassembled WGS sequence"/>
</dbReference>
<feature type="transmembrane region" description="Helical" evidence="1">
    <location>
        <begin position="132"/>
        <end position="155"/>
    </location>
</feature>
<keyword evidence="1" id="KW-1133">Transmembrane helix</keyword>
<protein>
    <submittedName>
        <fullName evidence="2">Uncharacterized protein</fullName>
    </submittedName>
</protein>
<keyword evidence="1" id="KW-0812">Transmembrane</keyword>
<name>A0A841ACN9_9MICO</name>
<dbReference type="RefSeq" id="WP_184326245.1">
    <property type="nucleotide sequence ID" value="NZ_JACHLZ010000001.1"/>
</dbReference>
<feature type="transmembrane region" description="Helical" evidence="1">
    <location>
        <begin position="73"/>
        <end position="91"/>
    </location>
</feature>
<feature type="transmembrane region" description="Helical" evidence="1">
    <location>
        <begin position="358"/>
        <end position="380"/>
    </location>
</feature>
<feature type="transmembrane region" description="Helical" evidence="1">
    <location>
        <begin position="161"/>
        <end position="182"/>
    </location>
</feature>
<sequence>MAESGGGIADSRWRYLPLGPAAALPHQIASALRFALFGLLGLAGTAMVAGFLGEELLAGTEVGTTLDLVGRGVLGALLSLGAAGLLAWGLARAFHGPLSARGLSRAAGSTPPSAVPYPVQWEAAREPSGAGYLLVAVIVLFVASIGLAAAVWGVMDGTDGSWAILAGIGGGMALLAGGIPLTRGVMGRWQRRHFEVVRAHWTEPHRIIAAGHVITRAEFGARRKGLPPEEHPAPGVRWLGRALFAILGTAAAVGLTALQAALALVFPDREPWPGGRPGDRADLSDTGEQLVDLLILIFSVCALIGLLAYLGTVACDVVIHRVATRRFRAVLADPEATLPPHRRLVAQLAPTSPPSLRLLQALAGAAVGFGAALWFVGAVADDPDWRTYSVAGSALRAAGPLGGWSALGALALLTLSAVVGTWLHQRKQPLRDVLVQRWPVRAEVGPNDDADDEGEG</sequence>
<feature type="transmembrane region" description="Helical" evidence="1">
    <location>
        <begin position="34"/>
        <end position="53"/>
    </location>
</feature>
<comment type="caution">
    <text evidence="2">The sequence shown here is derived from an EMBL/GenBank/DDBJ whole genome shotgun (WGS) entry which is preliminary data.</text>
</comment>
<dbReference type="AlphaFoldDB" id="A0A841ACN9"/>
<reference evidence="2 3" key="1">
    <citation type="submission" date="2020-08" db="EMBL/GenBank/DDBJ databases">
        <title>Sequencing the genomes of 1000 actinobacteria strains.</title>
        <authorList>
            <person name="Klenk H.-P."/>
        </authorList>
    </citation>
    <scope>NUCLEOTIDE SEQUENCE [LARGE SCALE GENOMIC DNA]</scope>
    <source>
        <strain evidence="2 3">DSM 28796</strain>
    </source>
</reference>
<feature type="transmembrane region" description="Helical" evidence="1">
    <location>
        <begin position="293"/>
        <end position="319"/>
    </location>
</feature>
<feature type="transmembrane region" description="Helical" evidence="1">
    <location>
        <begin position="400"/>
        <end position="423"/>
    </location>
</feature>
<proteinExistence type="predicted"/>
<keyword evidence="3" id="KW-1185">Reference proteome</keyword>
<evidence type="ECO:0000313" key="2">
    <source>
        <dbReference type="EMBL" id="MBB5833019.1"/>
    </source>
</evidence>
<gene>
    <name evidence="2" type="ORF">HNR70_002832</name>
</gene>
<keyword evidence="1" id="KW-0472">Membrane</keyword>
<accession>A0A841ACN9</accession>
<dbReference type="EMBL" id="JACHLZ010000001">
    <property type="protein sequence ID" value="MBB5833019.1"/>
    <property type="molecule type" value="Genomic_DNA"/>
</dbReference>
<organism evidence="2 3">
    <name type="scientific">Brachybacterium aquaticum</name>
    <dbReference type="NCBI Taxonomy" id="1432564"/>
    <lineage>
        <taxon>Bacteria</taxon>
        <taxon>Bacillati</taxon>
        <taxon>Actinomycetota</taxon>
        <taxon>Actinomycetes</taxon>
        <taxon>Micrococcales</taxon>
        <taxon>Dermabacteraceae</taxon>
        <taxon>Brachybacterium</taxon>
    </lineage>
</organism>
<evidence type="ECO:0000313" key="3">
    <source>
        <dbReference type="Proteomes" id="UP000588158"/>
    </source>
</evidence>
<evidence type="ECO:0000256" key="1">
    <source>
        <dbReference type="SAM" id="Phobius"/>
    </source>
</evidence>